<dbReference type="AlphaFoldDB" id="A0A2I0VAM3"/>
<gene>
    <name evidence="1" type="ORF">MA16_Dca024892</name>
</gene>
<reference evidence="1 2" key="1">
    <citation type="journal article" date="2016" name="Sci. Rep.">
        <title>The Dendrobium catenatum Lindl. genome sequence provides insights into polysaccharide synthase, floral development and adaptive evolution.</title>
        <authorList>
            <person name="Zhang G.Q."/>
            <person name="Xu Q."/>
            <person name="Bian C."/>
            <person name="Tsai W.C."/>
            <person name="Yeh C.M."/>
            <person name="Liu K.W."/>
            <person name="Yoshida K."/>
            <person name="Zhang L.S."/>
            <person name="Chang S.B."/>
            <person name="Chen F."/>
            <person name="Shi Y."/>
            <person name="Su Y.Y."/>
            <person name="Zhang Y.Q."/>
            <person name="Chen L.J."/>
            <person name="Yin Y."/>
            <person name="Lin M."/>
            <person name="Huang H."/>
            <person name="Deng H."/>
            <person name="Wang Z.W."/>
            <person name="Zhu S.L."/>
            <person name="Zhao X."/>
            <person name="Deng C."/>
            <person name="Niu S.C."/>
            <person name="Huang J."/>
            <person name="Wang M."/>
            <person name="Liu G.H."/>
            <person name="Yang H.J."/>
            <person name="Xiao X.J."/>
            <person name="Hsiao Y.Y."/>
            <person name="Wu W.L."/>
            <person name="Chen Y.Y."/>
            <person name="Mitsuda N."/>
            <person name="Ohme-Takagi M."/>
            <person name="Luo Y.B."/>
            <person name="Van de Peer Y."/>
            <person name="Liu Z.J."/>
        </authorList>
    </citation>
    <scope>NUCLEOTIDE SEQUENCE [LARGE SCALE GENOMIC DNA]</scope>
    <source>
        <tissue evidence="1">The whole plant</tissue>
    </source>
</reference>
<organism evidence="1 2">
    <name type="scientific">Dendrobium catenatum</name>
    <dbReference type="NCBI Taxonomy" id="906689"/>
    <lineage>
        <taxon>Eukaryota</taxon>
        <taxon>Viridiplantae</taxon>
        <taxon>Streptophyta</taxon>
        <taxon>Embryophyta</taxon>
        <taxon>Tracheophyta</taxon>
        <taxon>Spermatophyta</taxon>
        <taxon>Magnoliopsida</taxon>
        <taxon>Liliopsida</taxon>
        <taxon>Asparagales</taxon>
        <taxon>Orchidaceae</taxon>
        <taxon>Epidendroideae</taxon>
        <taxon>Malaxideae</taxon>
        <taxon>Dendrobiinae</taxon>
        <taxon>Dendrobium</taxon>
    </lineage>
</organism>
<evidence type="ECO:0000313" key="2">
    <source>
        <dbReference type="Proteomes" id="UP000233837"/>
    </source>
</evidence>
<evidence type="ECO:0000313" key="1">
    <source>
        <dbReference type="EMBL" id="PKU60459.1"/>
    </source>
</evidence>
<reference evidence="1 2" key="2">
    <citation type="journal article" date="2017" name="Nature">
        <title>The Apostasia genome and the evolution of orchids.</title>
        <authorList>
            <person name="Zhang G.Q."/>
            <person name="Liu K.W."/>
            <person name="Li Z."/>
            <person name="Lohaus R."/>
            <person name="Hsiao Y.Y."/>
            <person name="Niu S.C."/>
            <person name="Wang J.Y."/>
            <person name="Lin Y.C."/>
            <person name="Xu Q."/>
            <person name="Chen L.J."/>
            <person name="Yoshida K."/>
            <person name="Fujiwara S."/>
            <person name="Wang Z.W."/>
            <person name="Zhang Y.Q."/>
            <person name="Mitsuda N."/>
            <person name="Wang M."/>
            <person name="Liu G.H."/>
            <person name="Pecoraro L."/>
            <person name="Huang H.X."/>
            <person name="Xiao X.J."/>
            <person name="Lin M."/>
            <person name="Wu X.Y."/>
            <person name="Wu W.L."/>
            <person name="Chen Y.Y."/>
            <person name="Chang S.B."/>
            <person name="Sakamoto S."/>
            <person name="Ohme-Takagi M."/>
            <person name="Yagi M."/>
            <person name="Zeng S.J."/>
            <person name="Shen C.Y."/>
            <person name="Yeh C.M."/>
            <person name="Luo Y.B."/>
            <person name="Tsai W.C."/>
            <person name="Van de Peer Y."/>
            <person name="Liu Z.J."/>
        </authorList>
    </citation>
    <scope>NUCLEOTIDE SEQUENCE [LARGE SCALE GENOMIC DNA]</scope>
    <source>
        <tissue evidence="1">The whole plant</tissue>
    </source>
</reference>
<keyword evidence="2" id="KW-1185">Reference proteome</keyword>
<dbReference type="EMBL" id="KZ503938">
    <property type="protein sequence ID" value="PKU60459.1"/>
    <property type="molecule type" value="Genomic_DNA"/>
</dbReference>
<sequence length="53" mass="6465">MIRIDHSFSFSQLKKCYFGRICIEKEETIEREITKKVCEFLSDFPINFFSYFV</sequence>
<dbReference type="Proteomes" id="UP000233837">
    <property type="component" value="Unassembled WGS sequence"/>
</dbReference>
<accession>A0A2I0VAM3</accession>
<proteinExistence type="predicted"/>
<name>A0A2I0VAM3_9ASPA</name>
<protein>
    <submittedName>
        <fullName evidence="1">Uncharacterized protein</fullName>
    </submittedName>
</protein>